<sequence>MVTLHLPDIIINLINQAKEGVYWDFKQEHHANTAALVHDIMCLANADHDGDRYIIYGVTNNYGFCPLKCNRRTQANLIDTLRSTGFAEGIYPDIRLEQCSINGNVLDILIIQNAANKPYYLVKEKKEQSIIVRAHHIYTRTMDSNTPLNQSASPKQIEKMWKERFGLTQTPLEKLRLYLNDAENWAHDDEGKFYYKYHPEFTIQSTEAFAEQGCETPEWARGEIGYSYTSGNNTYCWTFYYHNTKLFKCVYCKFDGGKKDIVNPDWSAVGSGRIYYYLKDSFEYCFHNFMINHFNKSDHSKNLKRATSPQNFDIPVFESENQLQDFLSFSKMKLDIKSNKPTLDNKEQNRLFYELLDIYTEFQNQKET</sequence>
<dbReference type="Proteomes" id="UP000614287">
    <property type="component" value="Unassembled WGS sequence"/>
</dbReference>
<dbReference type="InterPro" id="IPR038461">
    <property type="entry name" value="Schlafen_AlbA_2_dom_sf"/>
</dbReference>
<dbReference type="Gene3D" id="3.30.950.30">
    <property type="entry name" value="Schlafen, AAA domain"/>
    <property type="match status" value="1"/>
</dbReference>
<dbReference type="GO" id="GO:0003677">
    <property type="term" value="F:DNA binding"/>
    <property type="evidence" value="ECO:0007669"/>
    <property type="project" value="UniProtKB-KW"/>
</dbReference>
<dbReference type="RefSeq" id="WP_189492170.1">
    <property type="nucleotide sequence ID" value="NZ_BMZG01000004.1"/>
</dbReference>
<reference evidence="2" key="2">
    <citation type="submission" date="2020-09" db="EMBL/GenBank/DDBJ databases">
        <authorList>
            <person name="Sun Q."/>
            <person name="Kim S."/>
        </authorList>
    </citation>
    <scope>NUCLEOTIDE SEQUENCE</scope>
    <source>
        <strain evidence="2">KCTC 32501</strain>
    </source>
</reference>
<accession>A0A8J3CM54</accession>
<evidence type="ECO:0000259" key="1">
    <source>
        <dbReference type="Pfam" id="PF04326"/>
    </source>
</evidence>
<dbReference type="InterPro" id="IPR007421">
    <property type="entry name" value="Schlafen_AlbA_2_dom"/>
</dbReference>
<dbReference type="AlphaFoldDB" id="A0A8J3CM54"/>
<name>A0A8J3CM54_9BURK</name>
<organism evidence="2 3">
    <name type="scientific">Formosimonas limnophila</name>
    <dbReference type="NCBI Taxonomy" id="1384487"/>
    <lineage>
        <taxon>Bacteria</taxon>
        <taxon>Pseudomonadati</taxon>
        <taxon>Pseudomonadota</taxon>
        <taxon>Betaproteobacteria</taxon>
        <taxon>Burkholderiales</taxon>
        <taxon>Burkholderiaceae</taxon>
        <taxon>Formosimonas</taxon>
    </lineage>
</organism>
<evidence type="ECO:0000313" key="2">
    <source>
        <dbReference type="EMBL" id="GHA70239.1"/>
    </source>
</evidence>
<gene>
    <name evidence="2" type="ORF">GCM10009007_08670</name>
</gene>
<dbReference type="EMBL" id="BMZG01000004">
    <property type="protein sequence ID" value="GHA70239.1"/>
    <property type="molecule type" value="Genomic_DNA"/>
</dbReference>
<comment type="caution">
    <text evidence="2">The sequence shown here is derived from an EMBL/GenBank/DDBJ whole genome shotgun (WGS) entry which is preliminary data.</text>
</comment>
<keyword evidence="2" id="KW-0238">DNA-binding</keyword>
<protein>
    <submittedName>
        <fullName evidence="2">DNA-binding protein</fullName>
    </submittedName>
</protein>
<evidence type="ECO:0000313" key="3">
    <source>
        <dbReference type="Proteomes" id="UP000614287"/>
    </source>
</evidence>
<reference evidence="2" key="1">
    <citation type="journal article" date="2014" name="Int. J. Syst. Evol. Microbiol.">
        <title>Complete genome sequence of Corynebacterium casei LMG S-19264T (=DSM 44701T), isolated from a smear-ripened cheese.</title>
        <authorList>
            <consortium name="US DOE Joint Genome Institute (JGI-PGF)"/>
            <person name="Walter F."/>
            <person name="Albersmeier A."/>
            <person name="Kalinowski J."/>
            <person name="Ruckert C."/>
        </authorList>
    </citation>
    <scope>NUCLEOTIDE SEQUENCE</scope>
    <source>
        <strain evidence="2">KCTC 32501</strain>
    </source>
</reference>
<keyword evidence="3" id="KW-1185">Reference proteome</keyword>
<feature type="domain" description="Schlafen AlbA-2" evidence="1">
    <location>
        <begin position="19"/>
        <end position="148"/>
    </location>
</feature>
<proteinExistence type="predicted"/>
<dbReference type="Pfam" id="PF04326">
    <property type="entry name" value="SLFN_AlbA_2"/>
    <property type="match status" value="1"/>
</dbReference>